<dbReference type="STRING" id="43335.A0A4U5PZ06"/>
<feature type="transmembrane region" description="Helical" evidence="10">
    <location>
        <begin position="67"/>
        <end position="88"/>
    </location>
</feature>
<sequence>MSDSKWQWENATAGAVAGFATVAAVHPLDVVRTRFQVDDGRVVNLPTYKNTAHAILNIARLEGLKGLYAGFFPAVLGSTVSWGLYFFFYSRAKQRYSKNRDEKLSPGLHLASAAEAGALVCFCTNPIWLVKTRLQLQNPLHQTRRYSGLYDALKTIMREEGWRALYKGIVPSLFLQVSHGAVQFTAYEELRKVVVDYKAKQRKEDCKSADTDLLNSVDYAVLGGSSKIAAIILTYPFQVGILVSNQRPTMEGIPRYMDSWHVMKATARFEGFRGFYKGITPNLLKNVPASSITFIVYENVLKLLKLGRTSD</sequence>
<evidence type="ECO:0000256" key="4">
    <source>
        <dbReference type="ARBA" id="ARBA00022692"/>
    </source>
</evidence>
<evidence type="ECO:0000256" key="9">
    <source>
        <dbReference type="RuleBase" id="RU000488"/>
    </source>
</evidence>
<dbReference type="PRINTS" id="PR00926">
    <property type="entry name" value="MITOCARRIER"/>
</dbReference>
<organism evidence="11">
    <name type="scientific">Populus alba</name>
    <name type="common">White poplar</name>
    <dbReference type="NCBI Taxonomy" id="43335"/>
    <lineage>
        <taxon>Eukaryota</taxon>
        <taxon>Viridiplantae</taxon>
        <taxon>Streptophyta</taxon>
        <taxon>Embryophyta</taxon>
        <taxon>Tracheophyta</taxon>
        <taxon>Spermatophyta</taxon>
        <taxon>Magnoliopsida</taxon>
        <taxon>eudicotyledons</taxon>
        <taxon>Gunneridae</taxon>
        <taxon>Pentapetalae</taxon>
        <taxon>rosids</taxon>
        <taxon>fabids</taxon>
        <taxon>Malpighiales</taxon>
        <taxon>Salicaceae</taxon>
        <taxon>Saliceae</taxon>
        <taxon>Populus</taxon>
    </lineage>
</organism>
<keyword evidence="3 9" id="KW-0813">Transport</keyword>
<evidence type="ECO:0000313" key="11">
    <source>
        <dbReference type="EMBL" id="TKS02272.1"/>
    </source>
</evidence>
<keyword evidence="6 10" id="KW-1133">Transmembrane helix</keyword>
<dbReference type="PANTHER" id="PTHR45683">
    <property type="entry name" value="MITOCHONDRIAL NICOTINAMIDE ADENINE DINUCLEOTIDE TRANSPORTER 1-RELATED-RELATED"/>
    <property type="match status" value="1"/>
</dbReference>
<dbReference type="FunFam" id="1.50.40.10:FF:000073">
    <property type="entry name" value="folate transporter 1, chloroplastic isoform X1"/>
    <property type="match status" value="1"/>
</dbReference>
<evidence type="ECO:0000256" key="6">
    <source>
        <dbReference type="ARBA" id="ARBA00022989"/>
    </source>
</evidence>
<dbReference type="SUPFAM" id="SSF103506">
    <property type="entry name" value="Mitochondrial carrier"/>
    <property type="match status" value="1"/>
</dbReference>
<dbReference type="Pfam" id="PF00153">
    <property type="entry name" value="Mito_carr"/>
    <property type="match status" value="3"/>
</dbReference>
<dbReference type="Gene3D" id="1.50.40.10">
    <property type="entry name" value="Mitochondrial carrier domain"/>
    <property type="match status" value="2"/>
</dbReference>
<dbReference type="FunFam" id="1.50.40.10:FF:000090">
    <property type="entry name" value="Folate transporter 1, chloroplastic"/>
    <property type="match status" value="1"/>
</dbReference>
<evidence type="ECO:0000256" key="8">
    <source>
        <dbReference type="PROSITE-ProRule" id="PRU00282"/>
    </source>
</evidence>
<proteinExistence type="inferred from homology"/>
<feature type="repeat" description="Solcar" evidence="8">
    <location>
        <begin position="104"/>
        <end position="193"/>
    </location>
</feature>
<comment type="similarity">
    <text evidence="2 9">Belongs to the mitochondrial carrier (TC 2.A.29) family.</text>
</comment>
<evidence type="ECO:0000256" key="2">
    <source>
        <dbReference type="ARBA" id="ARBA00006375"/>
    </source>
</evidence>
<keyword evidence="4 8" id="KW-0812">Transmembrane</keyword>
<keyword evidence="7 8" id="KW-0472">Membrane</keyword>
<name>A0A4U5PZ06_POPAL</name>
<feature type="transmembrane region" description="Helical" evidence="10">
    <location>
        <begin position="108"/>
        <end position="129"/>
    </location>
</feature>
<feature type="repeat" description="Solcar" evidence="8">
    <location>
        <begin position="214"/>
        <end position="303"/>
    </location>
</feature>
<dbReference type="EMBL" id="RCHU01000547">
    <property type="protein sequence ID" value="TKS02272.1"/>
    <property type="molecule type" value="Genomic_DNA"/>
</dbReference>
<dbReference type="InterPro" id="IPR023395">
    <property type="entry name" value="MCP_dom_sf"/>
</dbReference>
<dbReference type="PROSITE" id="PS50920">
    <property type="entry name" value="SOLCAR"/>
    <property type="match status" value="3"/>
</dbReference>
<gene>
    <name evidence="11" type="ORF">D5086_0000165310</name>
</gene>
<keyword evidence="5" id="KW-0677">Repeat</keyword>
<accession>A0A4U5PZ06</accession>
<evidence type="ECO:0000256" key="3">
    <source>
        <dbReference type="ARBA" id="ARBA00022448"/>
    </source>
</evidence>
<evidence type="ECO:0000256" key="1">
    <source>
        <dbReference type="ARBA" id="ARBA00004141"/>
    </source>
</evidence>
<evidence type="ECO:0000256" key="10">
    <source>
        <dbReference type="SAM" id="Phobius"/>
    </source>
</evidence>
<protein>
    <recommendedName>
        <fullName evidence="12">Folate transporter 1, chloroplastic</fullName>
    </recommendedName>
</protein>
<evidence type="ECO:0000256" key="7">
    <source>
        <dbReference type="ARBA" id="ARBA00023136"/>
    </source>
</evidence>
<reference evidence="11" key="1">
    <citation type="submission" date="2018-10" db="EMBL/GenBank/DDBJ databases">
        <title>Population genomic analysis revealed the cold adaptation of white poplar.</title>
        <authorList>
            <person name="Liu Y.-J."/>
        </authorList>
    </citation>
    <scope>NUCLEOTIDE SEQUENCE [LARGE SCALE GENOMIC DNA]</scope>
    <source>
        <strain evidence="11">PAL-ZL1</strain>
    </source>
</reference>
<evidence type="ECO:0008006" key="12">
    <source>
        <dbReference type="Google" id="ProtNLM"/>
    </source>
</evidence>
<dbReference type="InterPro" id="IPR044712">
    <property type="entry name" value="SLC25A32-like"/>
</dbReference>
<evidence type="ECO:0000256" key="5">
    <source>
        <dbReference type="ARBA" id="ARBA00022737"/>
    </source>
</evidence>
<dbReference type="GO" id="GO:0016020">
    <property type="term" value="C:membrane"/>
    <property type="evidence" value="ECO:0007669"/>
    <property type="project" value="UniProtKB-SubCell"/>
</dbReference>
<dbReference type="InterPro" id="IPR002067">
    <property type="entry name" value="MCP"/>
</dbReference>
<comment type="subcellular location">
    <subcellularLocation>
        <location evidence="1">Membrane</location>
        <topology evidence="1">Multi-pass membrane protein</topology>
    </subcellularLocation>
</comment>
<feature type="repeat" description="Solcar" evidence="8">
    <location>
        <begin position="5"/>
        <end position="95"/>
    </location>
</feature>
<comment type="caution">
    <text evidence="11">The sequence shown here is derived from an EMBL/GenBank/DDBJ whole genome shotgun (WGS) entry which is preliminary data.</text>
</comment>
<dbReference type="GO" id="GO:0015215">
    <property type="term" value="F:nucleotide transmembrane transporter activity"/>
    <property type="evidence" value="ECO:0007669"/>
    <property type="project" value="UniProtKB-ARBA"/>
</dbReference>
<dbReference type="InterPro" id="IPR018108">
    <property type="entry name" value="MCP_transmembrane"/>
</dbReference>
<dbReference type="AlphaFoldDB" id="A0A4U5PZ06"/>